<name>A0A0A8YK61_ARUDO</name>
<reference evidence="1" key="2">
    <citation type="journal article" date="2015" name="Data Brief">
        <title>Shoot transcriptome of the giant reed, Arundo donax.</title>
        <authorList>
            <person name="Barrero R.A."/>
            <person name="Guerrero F.D."/>
            <person name="Moolhuijzen P."/>
            <person name="Goolsby J.A."/>
            <person name="Tidwell J."/>
            <person name="Bellgard S.E."/>
            <person name="Bellgard M.I."/>
        </authorList>
    </citation>
    <scope>NUCLEOTIDE SEQUENCE</scope>
    <source>
        <tissue evidence="1">Shoot tissue taken approximately 20 cm above the soil surface</tissue>
    </source>
</reference>
<evidence type="ECO:0000313" key="1">
    <source>
        <dbReference type="EMBL" id="JAD25953.1"/>
    </source>
</evidence>
<accession>A0A0A8YK61</accession>
<dbReference type="AlphaFoldDB" id="A0A0A8YK61"/>
<protein>
    <submittedName>
        <fullName evidence="1">Uncharacterized protein</fullName>
    </submittedName>
</protein>
<dbReference type="EMBL" id="GBRH01271942">
    <property type="protein sequence ID" value="JAD25953.1"/>
    <property type="molecule type" value="Transcribed_RNA"/>
</dbReference>
<organism evidence="1">
    <name type="scientific">Arundo donax</name>
    <name type="common">Giant reed</name>
    <name type="synonym">Donax arundinaceus</name>
    <dbReference type="NCBI Taxonomy" id="35708"/>
    <lineage>
        <taxon>Eukaryota</taxon>
        <taxon>Viridiplantae</taxon>
        <taxon>Streptophyta</taxon>
        <taxon>Embryophyta</taxon>
        <taxon>Tracheophyta</taxon>
        <taxon>Spermatophyta</taxon>
        <taxon>Magnoliopsida</taxon>
        <taxon>Liliopsida</taxon>
        <taxon>Poales</taxon>
        <taxon>Poaceae</taxon>
        <taxon>PACMAD clade</taxon>
        <taxon>Arundinoideae</taxon>
        <taxon>Arundineae</taxon>
        <taxon>Arundo</taxon>
    </lineage>
</organism>
<sequence>MRVSIMGFDSATELSIEHCKSIIEHIQLGL</sequence>
<proteinExistence type="predicted"/>
<reference evidence="1" key="1">
    <citation type="submission" date="2014-09" db="EMBL/GenBank/DDBJ databases">
        <authorList>
            <person name="Magalhaes I.L.F."/>
            <person name="Oliveira U."/>
            <person name="Santos F.R."/>
            <person name="Vidigal T.H.D.A."/>
            <person name="Brescovit A.D."/>
            <person name="Santos A.J."/>
        </authorList>
    </citation>
    <scope>NUCLEOTIDE SEQUENCE</scope>
    <source>
        <tissue evidence="1">Shoot tissue taken approximately 20 cm above the soil surface</tissue>
    </source>
</reference>